<keyword evidence="1" id="KW-1003">Cell membrane</keyword>
<accession>A0ABW0LJP1</accession>
<gene>
    <name evidence="7" type="ORF">ACFPM4_15380</name>
</gene>
<name>A0ABW0LJP1_9BACI</name>
<dbReference type="Pfam" id="PF01547">
    <property type="entry name" value="SBP_bac_1"/>
    <property type="match status" value="1"/>
</dbReference>
<evidence type="ECO:0000256" key="2">
    <source>
        <dbReference type="ARBA" id="ARBA00022729"/>
    </source>
</evidence>
<feature type="chain" id="PRO_5046557082" evidence="6">
    <location>
        <begin position="23"/>
        <end position="538"/>
    </location>
</feature>
<dbReference type="PANTHER" id="PTHR43649:SF33">
    <property type="entry name" value="POLYGALACTURONAN_RHAMNOGALACTURONAN-BINDING PROTEIN YTCQ"/>
    <property type="match status" value="1"/>
</dbReference>
<keyword evidence="8" id="KW-1185">Reference proteome</keyword>
<dbReference type="PROSITE" id="PS51257">
    <property type="entry name" value="PROKAR_LIPOPROTEIN"/>
    <property type="match status" value="1"/>
</dbReference>
<evidence type="ECO:0000313" key="8">
    <source>
        <dbReference type="Proteomes" id="UP001596147"/>
    </source>
</evidence>
<evidence type="ECO:0000313" key="7">
    <source>
        <dbReference type="EMBL" id="MFC5466114.1"/>
    </source>
</evidence>
<evidence type="ECO:0000256" key="3">
    <source>
        <dbReference type="ARBA" id="ARBA00023136"/>
    </source>
</evidence>
<evidence type="ECO:0000256" key="1">
    <source>
        <dbReference type="ARBA" id="ARBA00022475"/>
    </source>
</evidence>
<dbReference type="RefSeq" id="WP_144928364.1">
    <property type="nucleotide sequence ID" value="NZ_JBHSMC010000020.1"/>
</dbReference>
<evidence type="ECO:0000256" key="4">
    <source>
        <dbReference type="ARBA" id="ARBA00023139"/>
    </source>
</evidence>
<organism evidence="7 8">
    <name type="scientific">Lederbergia graminis</name>
    <dbReference type="NCBI Taxonomy" id="735518"/>
    <lineage>
        <taxon>Bacteria</taxon>
        <taxon>Bacillati</taxon>
        <taxon>Bacillota</taxon>
        <taxon>Bacilli</taxon>
        <taxon>Bacillales</taxon>
        <taxon>Bacillaceae</taxon>
        <taxon>Lederbergia</taxon>
    </lineage>
</organism>
<evidence type="ECO:0000256" key="5">
    <source>
        <dbReference type="ARBA" id="ARBA00023288"/>
    </source>
</evidence>
<proteinExistence type="predicted"/>
<protein>
    <submittedName>
        <fullName evidence="7">Extracellular solute-binding protein</fullName>
    </submittedName>
</protein>
<keyword evidence="4" id="KW-0564">Palmitate</keyword>
<keyword evidence="3" id="KW-0472">Membrane</keyword>
<dbReference type="Proteomes" id="UP001596147">
    <property type="component" value="Unassembled WGS sequence"/>
</dbReference>
<dbReference type="SUPFAM" id="SSF53850">
    <property type="entry name" value="Periplasmic binding protein-like II"/>
    <property type="match status" value="1"/>
</dbReference>
<dbReference type="Gene3D" id="3.40.190.10">
    <property type="entry name" value="Periplasmic binding protein-like II"/>
    <property type="match status" value="2"/>
</dbReference>
<dbReference type="InterPro" id="IPR006059">
    <property type="entry name" value="SBP"/>
</dbReference>
<comment type="caution">
    <text evidence="7">The sequence shown here is derived from an EMBL/GenBank/DDBJ whole genome shotgun (WGS) entry which is preliminary data.</text>
</comment>
<dbReference type="PANTHER" id="PTHR43649">
    <property type="entry name" value="ARABINOSE-BINDING PROTEIN-RELATED"/>
    <property type="match status" value="1"/>
</dbReference>
<keyword evidence="2 6" id="KW-0732">Signal</keyword>
<dbReference type="InterPro" id="IPR050490">
    <property type="entry name" value="Bact_solute-bd_prot1"/>
</dbReference>
<evidence type="ECO:0000256" key="6">
    <source>
        <dbReference type="SAM" id="SignalP"/>
    </source>
</evidence>
<feature type="signal peptide" evidence="6">
    <location>
        <begin position="1"/>
        <end position="22"/>
    </location>
</feature>
<reference evidence="8" key="1">
    <citation type="journal article" date="2019" name="Int. J. Syst. Evol. Microbiol.">
        <title>The Global Catalogue of Microorganisms (GCM) 10K type strain sequencing project: providing services to taxonomists for standard genome sequencing and annotation.</title>
        <authorList>
            <consortium name="The Broad Institute Genomics Platform"/>
            <consortium name="The Broad Institute Genome Sequencing Center for Infectious Disease"/>
            <person name="Wu L."/>
            <person name="Ma J."/>
        </authorList>
    </citation>
    <scope>NUCLEOTIDE SEQUENCE [LARGE SCALE GENOMIC DNA]</scope>
    <source>
        <strain evidence="8">CGMCC 1.12237</strain>
    </source>
</reference>
<keyword evidence="5" id="KW-0449">Lipoprotein</keyword>
<sequence length="538" mass="60585">MTMKKRFMAVSGLALSLSLLVAGCGIKTSGKSSGPDENFNETGLPIMEEEITISIAGKYDARTGSDYNNLETIKKINEGTNMNIDWQLTPSSDWTTKRNLMLASGDLPDVILSLSPSDVVVNGAQGVFVPLEDMIEKYAPNLTDFLNKHPEVRDAITAPDGHIYSIPYANMSKYKLVSGNTLWINEKWLEKVGMDMPETTEEFKAALEAFKKEDMNGNGDPNDEIPLAGIYGDSLHGLGFLFGSFNTLDETFILKDDKVKFVRTSPEYKEVIKYISSLYQEGLIDQEIFTLESSDLIAKLSADDTANVGAFFGWSPDQITNPDYKWDYGSPLLALKGPEGHQIRGLLNPQLNQAAFAITVENEYPEATIRWIDRAFEPEMSLMLREGPNRIKMQDNGLYGIVSPPEGYTAGEWRVKETPYNNFPYGYTQEMRESVDLSNLKPGVLDPDKDEWFELSEPKLVDWVYPKILFTKEQYDNISRYQTDIIAYTDEMAAKWITGGSDIDKDWDSYVENLNKMGLAEFTQIYQDGYDTLKANKK</sequence>
<dbReference type="EMBL" id="JBHSMC010000020">
    <property type="protein sequence ID" value="MFC5466114.1"/>
    <property type="molecule type" value="Genomic_DNA"/>
</dbReference>